<dbReference type="KEGG" id="ahal:FTX54_002435"/>
<protein>
    <submittedName>
        <fullName evidence="2">DUF624 domain-containing protein</fullName>
    </submittedName>
</protein>
<feature type="transmembrane region" description="Helical" evidence="1">
    <location>
        <begin position="20"/>
        <end position="43"/>
    </location>
</feature>
<dbReference type="InterPro" id="IPR006938">
    <property type="entry name" value="DUF624"/>
</dbReference>
<gene>
    <name evidence="2" type="ORF">FTX54_002435</name>
</gene>
<reference evidence="2 3" key="1">
    <citation type="submission" date="2024-01" db="EMBL/GenBank/DDBJ databases">
        <title>Complete Genome Sequence of Alkalicoccus halolimnae BZ-SZ-XJ29T, a Moderately Halophilic Bacterium Isolated from a Salt Lake.</title>
        <authorList>
            <person name="Zhao B."/>
        </authorList>
    </citation>
    <scope>NUCLEOTIDE SEQUENCE [LARGE SCALE GENOMIC DNA]</scope>
    <source>
        <strain evidence="2 3">BZ-SZ-XJ29</strain>
    </source>
</reference>
<feature type="transmembrane region" description="Helical" evidence="1">
    <location>
        <begin position="106"/>
        <end position="130"/>
    </location>
</feature>
<dbReference type="EMBL" id="CP144914">
    <property type="protein sequence ID" value="WWD80442.1"/>
    <property type="molecule type" value="Genomic_DNA"/>
</dbReference>
<accession>A0AAJ8N2Z7</accession>
<feature type="transmembrane region" description="Helical" evidence="1">
    <location>
        <begin position="142"/>
        <end position="162"/>
    </location>
</feature>
<keyword evidence="1" id="KW-0812">Transmembrane</keyword>
<dbReference type="AlphaFoldDB" id="A0AAJ8N2Z7"/>
<sequence length="203" mass="22685">MTAKVEEALRFISKFALLNVVWIGFSVAGLVVFGLFPATYALFVTARQWVRSGNEVPVVKPFLTIYKANFIRSNVCGWLLLSAGALLYMNYQVISQSEGAVPFPVVVAFLFVVSLYLLVLVTVVPVSVHFQEQGVMQTLASTLRFIFGRLHIALLFGVILWGGIYLSLAFPAVIVFFSGSVLAYMLMWFFDRSMEKIQVQQHA</sequence>
<dbReference type="Proteomes" id="UP000321816">
    <property type="component" value="Chromosome"/>
</dbReference>
<keyword evidence="3" id="KW-1185">Reference proteome</keyword>
<dbReference type="Pfam" id="PF04854">
    <property type="entry name" value="DUF624"/>
    <property type="match status" value="1"/>
</dbReference>
<evidence type="ECO:0000313" key="3">
    <source>
        <dbReference type="Proteomes" id="UP000321816"/>
    </source>
</evidence>
<evidence type="ECO:0000256" key="1">
    <source>
        <dbReference type="SAM" id="Phobius"/>
    </source>
</evidence>
<keyword evidence="1" id="KW-0472">Membrane</keyword>
<proteinExistence type="predicted"/>
<evidence type="ECO:0000313" key="2">
    <source>
        <dbReference type="EMBL" id="WWD80442.1"/>
    </source>
</evidence>
<dbReference type="RefSeq" id="WP_187254560.1">
    <property type="nucleotide sequence ID" value="NZ_CP144914.1"/>
</dbReference>
<keyword evidence="1" id="KW-1133">Transmembrane helix</keyword>
<organism evidence="2 3">
    <name type="scientific">Alkalicoccus halolimnae</name>
    <dbReference type="NCBI Taxonomy" id="1667239"/>
    <lineage>
        <taxon>Bacteria</taxon>
        <taxon>Bacillati</taxon>
        <taxon>Bacillota</taxon>
        <taxon>Bacilli</taxon>
        <taxon>Bacillales</taxon>
        <taxon>Bacillaceae</taxon>
        <taxon>Alkalicoccus</taxon>
    </lineage>
</organism>
<name>A0AAJ8N2Z7_9BACI</name>
<feature type="transmembrane region" description="Helical" evidence="1">
    <location>
        <begin position="168"/>
        <end position="190"/>
    </location>
</feature>
<feature type="transmembrane region" description="Helical" evidence="1">
    <location>
        <begin position="75"/>
        <end position="94"/>
    </location>
</feature>